<name>A0A1S3IND9_LINAN</name>
<dbReference type="GO" id="GO:0005543">
    <property type="term" value="F:phospholipid binding"/>
    <property type="evidence" value="ECO:0007669"/>
    <property type="project" value="InterPro"/>
</dbReference>
<evidence type="ECO:0000256" key="6">
    <source>
        <dbReference type="SAM" id="MobiDB-lite"/>
    </source>
</evidence>
<dbReference type="PRINTS" id="PR00683">
    <property type="entry name" value="SPECTRINPH"/>
</dbReference>
<keyword evidence="9" id="KW-1185">Reference proteome</keyword>
<protein>
    <submittedName>
        <fullName evidence="10 11">PH and SEC7 domain-containing protein 1 isoform X1</fullName>
    </submittedName>
</protein>
<keyword evidence="5" id="KW-0175">Coiled coil</keyword>
<dbReference type="InterPro" id="IPR001849">
    <property type="entry name" value="PH_domain"/>
</dbReference>
<dbReference type="CDD" id="cd00171">
    <property type="entry name" value="Sec7"/>
    <property type="match status" value="1"/>
</dbReference>
<feature type="region of interest" description="Disordered" evidence="6">
    <location>
        <begin position="426"/>
        <end position="479"/>
    </location>
</feature>
<evidence type="ECO:0000313" key="9">
    <source>
        <dbReference type="Proteomes" id="UP000085678"/>
    </source>
</evidence>
<evidence type="ECO:0000256" key="1">
    <source>
        <dbReference type="ARBA" id="ARBA00004236"/>
    </source>
</evidence>
<dbReference type="InterPro" id="IPR035999">
    <property type="entry name" value="Sec7_dom_sf"/>
</dbReference>
<dbReference type="Pfam" id="PF15410">
    <property type="entry name" value="PH_9"/>
    <property type="match status" value="1"/>
</dbReference>
<dbReference type="Pfam" id="PF01369">
    <property type="entry name" value="Sec7"/>
    <property type="match status" value="1"/>
</dbReference>
<dbReference type="KEGG" id="lak:106165942"/>
<dbReference type="PANTHER" id="PTHR10663">
    <property type="entry name" value="GUANYL-NUCLEOTIDE EXCHANGE FACTOR"/>
    <property type="match status" value="1"/>
</dbReference>
<dbReference type="FunFam" id="2.30.29.30:FF:000267">
    <property type="entry name" value="PH and SEC7 domain-containing protein 4"/>
    <property type="match status" value="1"/>
</dbReference>
<evidence type="ECO:0000256" key="5">
    <source>
        <dbReference type="SAM" id="Coils"/>
    </source>
</evidence>
<reference evidence="10 11" key="1">
    <citation type="submission" date="2025-04" db="UniProtKB">
        <authorList>
            <consortium name="RefSeq"/>
        </authorList>
    </citation>
    <scope>IDENTIFICATION</scope>
    <source>
        <tissue evidence="10 11">Gonads</tissue>
    </source>
</reference>
<dbReference type="Gene3D" id="1.10.1000.11">
    <property type="entry name" value="Arf Nucleotide-binding Site Opener,domain 2"/>
    <property type="match status" value="1"/>
</dbReference>
<dbReference type="PROSITE" id="PS50190">
    <property type="entry name" value="SEC7"/>
    <property type="match status" value="1"/>
</dbReference>
<feature type="compositionally biased region" description="Polar residues" evidence="6">
    <location>
        <begin position="112"/>
        <end position="128"/>
    </location>
</feature>
<feature type="coiled-coil region" evidence="5">
    <location>
        <begin position="820"/>
        <end position="847"/>
    </location>
</feature>
<dbReference type="GO" id="GO:0005886">
    <property type="term" value="C:plasma membrane"/>
    <property type="evidence" value="ECO:0007669"/>
    <property type="project" value="UniProtKB-SubCell"/>
</dbReference>
<feature type="compositionally biased region" description="Low complexity" evidence="6">
    <location>
        <begin position="458"/>
        <end position="469"/>
    </location>
</feature>
<feature type="compositionally biased region" description="Polar residues" evidence="6">
    <location>
        <begin position="73"/>
        <end position="86"/>
    </location>
</feature>
<evidence type="ECO:0000313" key="10">
    <source>
        <dbReference type="RefSeq" id="XP_013399760.1"/>
    </source>
</evidence>
<dbReference type="FunFam" id="1.10.1000.11:FF:000002">
    <property type="entry name" value="Cytohesin 1"/>
    <property type="match status" value="1"/>
</dbReference>
<accession>A0A1S3IND9</accession>
<keyword evidence="3" id="KW-0344">Guanine-nucleotide releasing factor</keyword>
<sequence>MSASSLDKNGRLHGSNGYSNPNPSGRNEEPVPVKQQRFETFVMTGDMIIRTSSNEKASKLPVRQTQKREDSAVTIQRSTVTRSSGQGRRVAKQKSEKIAQNDLPAPLPAPSVVNSTDQSSSDTGSVDTLPSPAHRHTDHLTALEPELGQSKIPSPAHVHIDNPKTMDLKMTGEEPVVQPLDLRTKPSGIPVFSARSPGDQKRTQRSPSGIPVKNTETISPTKQVKTSPSKEAEPVTKVDSEITDAVKESQSSPSSDKGYYSPNGARTIPVVRSTRSQENCFDSSDLRLVSVDIDDKASSVDVLNYDDKSDSVHLASPTSRSVESSPEHKLYSPQAKQDHDRDLPAFIPLGGGEHDKDQDEESSSRSTGSNDGDMDGAGALILTEQDDNMDNNVEQVLELQRELTVIEPKNGDYNEIETSRDAVDGCVQSTHDSSPSRSQTGPPTGAKGSDFPTDRPLSPGSDSVVSSGSEDSDNVYFQPTKNADYPSAYRLAKRLYDLEGFKKADVAKHLGKKNDFSQLVAEEYLKFFDFVGIPLDVALRQFLQQFSLTGETQERERVLAHFTRRYMECNPDSFNSEDACHTLTCAIMLLNTDLHGQNIGRRMTCGEFIDNLAELNDGENFPRDVLKTLYLSIKSRPLEWALDEEGEATSETDLLLEESRRVNLGHNPFLDVPDPSQATEYKRGYVMRKCCTEPDGKKTPLGKRGWKMYYATLRDMVLYFHKDEHGFKKNSLYENLNHAVRIHHSLATKAVDYTKKQHVLRLRTAEWAVYLLQSSDPTELQGWIDTINFVAASLSAPPLPGGVGSQKKFQRPLLPSSYTRLNLTQQLQHHESKVVELQESLEEHKRYPPSKGAKERIIREYEEKEQYLHFELERFQTYAHLLKSKMASFPELESSLVDMAIGEMEEPTQSPSHSLSPLKLVALSGSPLHPTGHPVQRSLSDREKNAGSAAAHLVFENYQRNLHINRKNHDTYL</sequence>
<feature type="compositionally biased region" description="Polar residues" evidence="6">
    <location>
        <begin position="16"/>
        <end position="25"/>
    </location>
</feature>
<dbReference type="InterPro" id="IPR041681">
    <property type="entry name" value="PH_9"/>
</dbReference>
<dbReference type="Gene3D" id="2.30.29.30">
    <property type="entry name" value="Pleckstrin-homology domain (PH domain)/Phosphotyrosine-binding domain (PTB)"/>
    <property type="match status" value="1"/>
</dbReference>
<dbReference type="PROSITE" id="PS50003">
    <property type="entry name" value="PH_DOMAIN"/>
    <property type="match status" value="1"/>
</dbReference>
<feature type="compositionally biased region" description="Polar residues" evidence="6">
    <location>
        <begin position="214"/>
        <end position="227"/>
    </location>
</feature>
<feature type="compositionally biased region" description="Basic and acidic residues" evidence="6">
    <location>
        <begin position="228"/>
        <end position="247"/>
    </location>
</feature>
<dbReference type="RefSeq" id="XP_013399760.1">
    <property type="nucleotide sequence ID" value="XM_013544306.1"/>
</dbReference>
<keyword evidence="4" id="KW-0472">Membrane</keyword>
<dbReference type="GO" id="GO:0005085">
    <property type="term" value="F:guanyl-nucleotide exchange factor activity"/>
    <property type="evidence" value="ECO:0007669"/>
    <property type="project" value="UniProtKB-KW"/>
</dbReference>
<gene>
    <name evidence="10 11" type="primary">LOC106165942</name>
</gene>
<feature type="compositionally biased region" description="Basic and acidic residues" evidence="6">
    <location>
        <begin position="325"/>
        <end position="343"/>
    </location>
</feature>
<dbReference type="SMART" id="SM00222">
    <property type="entry name" value="Sec7"/>
    <property type="match status" value="1"/>
</dbReference>
<evidence type="ECO:0000256" key="3">
    <source>
        <dbReference type="ARBA" id="ARBA00022658"/>
    </source>
</evidence>
<dbReference type="STRING" id="7574.A0A1S3IND9"/>
<feature type="region of interest" description="Disordered" evidence="6">
    <location>
        <begin position="291"/>
        <end position="391"/>
    </location>
</feature>
<dbReference type="CDD" id="cd13295">
    <property type="entry name" value="PH_EFA6"/>
    <property type="match status" value="1"/>
</dbReference>
<feature type="compositionally biased region" description="Basic and acidic residues" evidence="6">
    <location>
        <begin position="158"/>
        <end position="172"/>
    </location>
</feature>
<dbReference type="InterPro" id="IPR023394">
    <property type="entry name" value="Sec7_C_sf"/>
</dbReference>
<evidence type="ECO:0000313" key="11">
    <source>
        <dbReference type="RefSeq" id="XP_013399762.1"/>
    </source>
</evidence>
<dbReference type="SMART" id="SM00233">
    <property type="entry name" value="PH"/>
    <property type="match status" value="1"/>
</dbReference>
<dbReference type="OrthoDB" id="2157641at2759"/>
<organism evidence="9 10">
    <name type="scientific">Lingula anatina</name>
    <name type="common">Brachiopod</name>
    <name type="synonym">Lingula unguis</name>
    <dbReference type="NCBI Taxonomy" id="7574"/>
    <lineage>
        <taxon>Eukaryota</taxon>
        <taxon>Metazoa</taxon>
        <taxon>Spiralia</taxon>
        <taxon>Lophotrochozoa</taxon>
        <taxon>Brachiopoda</taxon>
        <taxon>Linguliformea</taxon>
        <taxon>Lingulata</taxon>
        <taxon>Lingulida</taxon>
        <taxon>Linguloidea</taxon>
        <taxon>Lingulidae</taxon>
        <taxon>Lingula</taxon>
    </lineage>
</organism>
<proteinExistence type="predicted"/>
<feature type="domain" description="PH" evidence="7">
    <location>
        <begin position="679"/>
        <end position="792"/>
    </location>
</feature>
<dbReference type="GO" id="GO:0032012">
    <property type="term" value="P:regulation of ARF protein signal transduction"/>
    <property type="evidence" value="ECO:0007669"/>
    <property type="project" value="InterPro"/>
</dbReference>
<evidence type="ECO:0000259" key="8">
    <source>
        <dbReference type="PROSITE" id="PS50190"/>
    </source>
</evidence>
<comment type="subcellular location">
    <subcellularLocation>
        <location evidence="1">Cell membrane</location>
    </subcellularLocation>
</comment>
<evidence type="ECO:0000256" key="4">
    <source>
        <dbReference type="ARBA" id="ARBA00023136"/>
    </source>
</evidence>
<dbReference type="SUPFAM" id="SSF48425">
    <property type="entry name" value="Sec7 domain"/>
    <property type="match status" value="1"/>
</dbReference>
<dbReference type="SUPFAM" id="SSF50729">
    <property type="entry name" value="PH domain-like"/>
    <property type="match status" value="1"/>
</dbReference>
<dbReference type="Proteomes" id="UP000085678">
    <property type="component" value="Unplaced"/>
</dbReference>
<dbReference type="PANTHER" id="PTHR10663:SF376">
    <property type="entry name" value="PH AND SEC7 DOMAIN-CONTAINING PROTEIN"/>
    <property type="match status" value="1"/>
</dbReference>
<dbReference type="InterPro" id="IPR001605">
    <property type="entry name" value="PH_dom-spectrin-type"/>
</dbReference>
<feature type="region of interest" description="Disordered" evidence="6">
    <location>
        <begin position="1"/>
        <end position="278"/>
    </location>
</feature>
<feature type="compositionally biased region" description="Polar residues" evidence="6">
    <location>
        <begin position="427"/>
        <end position="442"/>
    </location>
</feature>
<keyword evidence="2" id="KW-1003">Cell membrane</keyword>
<evidence type="ECO:0000256" key="2">
    <source>
        <dbReference type="ARBA" id="ARBA00022475"/>
    </source>
</evidence>
<dbReference type="InterPro" id="IPR011993">
    <property type="entry name" value="PH-like_dom_sf"/>
</dbReference>
<feature type="domain" description="SEC7" evidence="8">
    <location>
        <begin position="460"/>
        <end position="636"/>
    </location>
</feature>
<dbReference type="RefSeq" id="XP_013399762.1">
    <property type="nucleotide sequence ID" value="XM_013544308.1"/>
</dbReference>
<dbReference type="AlphaFoldDB" id="A0A1S3IND9"/>
<evidence type="ECO:0000259" key="7">
    <source>
        <dbReference type="PROSITE" id="PS50003"/>
    </source>
</evidence>
<dbReference type="InterPro" id="IPR000904">
    <property type="entry name" value="Sec7_dom"/>
</dbReference>
<dbReference type="GeneID" id="106165942"/>